<dbReference type="EMBL" id="CAACVI010000001">
    <property type="protein sequence ID" value="VEN72613.1"/>
    <property type="molecule type" value="Genomic_DNA"/>
</dbReference>
<gene>
    <name evidence="1" type="ORF">EPICR_10112</name>
</gene>
<sequence length="147" mass="16746">MKRYEGVYNWDGWGGKLRLASGSCMLWIFDFAGEKKKDNLMFLKPILAIVRDVPKTSPSFGEVSIRSCVGHIATSVVRDFGLDPQRMLWVEHYPRTRYGSGDERLIEEAFFLTDFEWSEGRALSPKRREASPGMADQIRGLLKKGAL</sequence>
<accession>A0A484HHG0</accession>
<name>A0A484HHG0_9BACT</name>
<dbReference type="AlphaFoldDB" id="A0A484HHG0"/>
<organism evidence="1">
    <name type="scientific">uncultured Desulfobacteraceae bacterium</name>
    <dbReference type="NCBI Taxonomy" id="218296"/>
    <lineage>
        <taxon>Bacteria</taxon>
        <taxon>Pseudomonadati</taxon>
        <taxon>Thermodesulfobacteriota</taxon>
        <taxon>Desulfobacteria</taxon>
        <taxon>Desulfobacterales</taxon>
        <taxon>Desulfobacteraceae</taxon>
        <taxon>environmental samples</taxon>
    </lineage>
</organism>
<evidence type="ECO:0000313" key="1">
    <source>
        <dbReference type="EMBL" id="VEN72613.1"/>
    </source>
</evidence>
<protein>
    <submittedName>
        <fullName evidence="1">Uncharacterized protein</fullName>
    </submittedName>
</protein>
<proteinExistence type="predicted"/>
<reference evidence="1" key="1">
    <citation type="submission" date="2019-01" db="EMBL/GenBank/DDBJ databases">
        <authorList>
            <consortium name="Genoscope - CEA"/>
            <person name="William W."/>
        </authorList>
    </citation>
    <scope>NUCLEOTIDE SEQUENCE</scope>
    <source>
        <strain evidence="1">CR-1</strain>
    </source>
</reference>